<proteinExistence type="predicted"/>
<gene>
    <name evidence="1" type="ORF">SLNWT_1138</name>
</gene>
<protein>
    <submittedName>
        <fullName evidence="1">Uncharacterized protein</fullName>
    </submittedName>
</protein>
<dbReference type="EMBL" id="CP010519">
    <property type="protein sequence ID" value="AJE81514.1"/>
    <property type="molecule type" value="Genomic_DNA"/>
</dbReference>
<dbReference type="KEGG" id="sals:SLNWT_1138"/>
<reference evidence="1 2" key="1">
    <citation type="submission" date="2015-01" db="EMBL/GenBank/DDBJ databases">
        <title>Enhanced salinomycin production by adjusting the supply of polyketide extender units in Streptomyce albus DSM 41398.</title>
        <authorList>
            <person name="Lu C."/>
        </authorList>
    </citation>
    <scope>NUCLEOTIDE SEQUENCE [LARGE SCALE GENOMIC DNA]</scope>
    <source>
        <strain evidence="2">ATCC 21838 / DSM 41398 / FERM P-419 / JCM 4703 / NBRC 107858</strain>
    </source>
</reference>
<sequence length="181" mass="19818">MDQAITALTGTAVGFAAALSTSWLTYVATRRQPRDQGVIEHGRLLRGERRDAYLAFMKAAEPVDSVLHRIAHQDGPRTSAQHTLTPEVLHTAVVELGTAVDSLYKVQAHLDLVGPKSVAMQAVNVWSDVRSLRTYLEESLHAMRAGNDEACRTGLEDAVDAVEVSRENFARSAREVMETPP</sequence>
<accession>A0A0B5EJ44</accession>
<organism evidence="1 2">
    <name type="scientific">Streptomyces albus (strain ATCC 21838 / DSM 41398 / FERM P-419 / JCM 4703 / NBRC 107858)</name>
    <dbReference type="NCBI Taxonomy" id="1081613"/>
    <lineage>
        <taxon>Bacteria</taxon>
        <taxon>Bacillati</taxon>
        <taxon>Actinomycetota</taxon>
        <taxon>Actinomycetes</taxon>
        <taxon>Kitasatosporales</taxon>
        <taxon>Streptomycetaceae</taxon>
        <taxon>Streptomyces</taxon>
    </lineage>
</organism>
<keyword evidence="2" id="KW-1185">Reference proteome</keyword>
<name>A0A0B5EJ44_STRA4</name>
<dbReference type="Proteomes" id="UP000031523">
    <property type="component" value="Chromosome"/>
</dbReference>
<evidence type="ECO:0000313" key="1">
    <source>
        <dbReference type="EMBL" id="AJE81514.1"/>
    </source>
</evidence>
<dbReference type="AlphaFoldDB" id="A0A0B5EJ44"/>
<evidence type="ECO:0000313" key="2">
    <source>
        <dbReference type="Proteomes" id="UP000031523"/>
    </source>
</evidence>